<organism evidence="2 3">
    <name type="scientific">[Roseibacterium] beibuensis</name>
    <dbReference type="NCBI Taxonomy" id="1193142"/>
    <lineage>
        <taxon>Bacteria</taxon>
        <taxon>Pseudomonadati</taxon>
        <taxon>Pseudomonadota</taxon>
        <taxon>Alphaproteobacteria</taxon>
        <taxon>Rhodobacterales</taxon>
        <taxon>Roseobacteraceae</taxon>
        <taxon>Roseicyclus</taxon>
    </lineage>
</organism>
<dbReference type="PROSITE" id="PS50995">
    <property type="entry name" value="HTH_MARR_2"/>
    <property type="match status" value="1"/>
</dbReference>
<evidence type="ECO:0000259" key="1">
    <source>
        <dbReference type="PROSITE" id="PS50995"/>
    </source>
</evidence>
<dbReference type="SUPFAM" id="SSF46785">
    <property type="entry name" value="Winged helix' DNA-binding domain"/>
    <property type="match status" value="1"/>
</dbReference>
<dbReference type="Pfam" id="PF12802">
    <property type="entry name" value="MarR_2"/>
    <property type="match status" value="1"/>
</dbReference>
<proteinExistence type="predicted"/>
<dbReference type="SMART" id="SM00347">
    <property type="entry name" value="HTH_MARR"/>
    <property type="match status" value="1"/>
</dbReference>
<evidence type="ECO:0000313" key="3">
    <source>
        <dbReference type="Proteomes" id="UP001499910"/>
    </source>
</evidence>
<dbReference type="InterPro" id="IPR036390">
    <property type="entry name" value="WH_DNA-bd_sf"/>
</dbReference>
<name>A0ABP9LHE3_9RHOB</name>
<dbReference type="EMBL" id="BAABHW010000003">
    <property type="protein sequence ID" value="GAA5076433.1"/>
    <property type="molecule type" value="Genomic_DNA"/>
</dbReference>
<dbReference type="PRINTS" id="PR00598">
    <property type="entry name" value="HTHMARR"/>
</dbReference>
<comment type="caution">
    <text evidence="2">The sequence shown here is derived from an EMBL/GenBank/DDBJ whole genome shotgun (WGS) entry which is preliminary data.</text>
</comment>
<dbReference type="InterPro" id="IPR036388">
    <property type="entry name" value="WH-like_DNA-bd_sf"/>
</dbReference>
<dbReference type="Proteomes" id="UP001499910">
    <property type="component" value="Unassembled WGS sequence"/>
</dbReference>
<dbReference type="PANTHER" id="PTHR33164">
    <property type="entry name" value="TRANSCRIPTIONAL REGULATOR, MARR FAMILY"/>
    <property type="match status" value="1"/>
</dbReference>
<dbReference type="RefSeq" id="WP_259548459.1">
    <property type="nucleotide sequence ID" value="NZ_BAABHW010000003.1"/>
</dbReference>
<feature type="domain" description="HTH marR-type" evidence="1">
    <location>
        <begin position="8"/>
        <end position="140"/>
    </location>
</feature>
<dbReference type="InterPro" id="IPR039422">
    <property type="entry name" value="MarR/SlyA-like"/>
</dbReference>
<dbReference type="Gene3D" id="1.10.10.10">
    <property type="entry name" value="Winged helix-like DNA-binding domain superfamily/Winged helix DNA-binding domain"/>
    <property type="match status" value="1"/>
</dbReference>
<reference evidence="3" key="1">
    <citation type="journal article" date="2019" name="Int. J. Syst. Evol. Microbiol.">
        <title>The Global Catalogue of Microorganisms (GCM) 10K type strain sequencing project: providing services to taxonomists for standard genome sequencing and annotation.</title>
        <authorList>
            <consortium name="The Broad Institute Genomics Platform"/>
            <consortium name="The Broad Institute Genome Sequencing Center for Infectious Disease"/>
            <person name="Wu L."/>
            <person name="Ma J."/>
        </authorList>
    </citation>
    <scope>NUCLEOTIDE SEQUENCE [LARGE SCALE GENOMIC DNA]</scope>
    <source>
        <strain evidence="3">JCM 18015</strain>
    </source>
</reference>
<sequence length="149" mass="16953">MSLSFRLDDYLPYRLAVLAGRISREYADRCRSKYGLSRSEWRVLAHLNEEASVSVREIHRRVDMDKSKVSRAAARLEAARLVTKTVSQSDRRLVELKLTDEGKSIFHALAQQAHVFERELKSRLGPDADAFLAGLERLMEHDPDGDDAA</sequence>
<keyword evidence="3" id="KW-1185">Reference proteome</keyword>
<dbReference type="PANTHER" id="PTHR33164:SF43">
    <property type="entry name" value="HTH-TYPE TRANSCRIPTIONAL REPRESSOR YETL"/>
    <property type="match status" value="1"/>
</dbReference>
<protein>
    <submittedName>
        <fullName evidence="2">MarR family winged helix-turn-helix transcriptional regulator</fullName>
    </submittedName>
</protein>
<dbReference type="InterPro" id="IPR000835">
    <property type="entry name" value="HTH_MarR-typ"/>
</dbReference>
<gene>
    <name evidence="2" type="ORF">GCM10023209_25590</name>
</gene>
<accession>A0ABP9LHE3</accession>
<evidence type="ECO:0000313" key="2">
    <source>
        <dbReference type="EMBL" id="GAA5076433.1"/>
    </source>
</evidence>